<evidence type="ECO:0000313" key="2">
    <source>
        <dbReference type="EMBL" id="GEP68836.1"/>
    </source>
</evidence>
<protein>
    <submittedName>
        <fullName evidence="2">NAD-dependent epimerase</fullName>
    </submittedName>
</protein>
<dbReference type="InterPro" id="IPR036291">
    <property type="entry name" value="NAD(P)-bd_dom_sf"/>
</dbReference>
<sequence>MARIKVLGGTGYAGGSIVREAARRGHQVTSYSRNAPAEPVEGVTYVTGDATDAALLQQVVADADVVVEALAPRGPLAGAVRGVVADLATAVQGTGTRLGVIGGAGSLDVAPGGPRVYDTEGFPAEYKPESLEMGAVLDDLRASDESVDWFYVSPAGGFGAFAPGEHTGTFRVGGDVLLVDADGQSAISGADFAQAFVDEIETPAHRRARFTVAY</sequence>
<dbReference type="InterPro" id="IPR016040">
    <property type="entry name" value="NAD(P)-bd_dom"/>
</dbReference>
<dbReference type="GO" id="GO:0016646">
    <property type="term" value="F:oxidoreductase activity, acting on the CH-NH group of donors, NAD or NADP as acceptor"/>
    <property type="evidence" value="ECO:0007669"/>
    <property type="project" value="TreeGrafter"/>
</dbReference>
<reference evidence="2 3" key="1">
    <citation type="submission" date="2019-07" db="EMBL/GenBank/DDBJ databases">
        <title>Whole genome shotgun sequence of Cellulomonas soli NBRC 109434.</title>
        <authorList>
            <person name="Hosoyama A."/>
            <person name="Uohara A."/>
            <person name="Ohji S."/>
            <person name="Ichikawa N."/>
        </authorList>
    </citation>
    <scope>NUCLEOTIDE SEQUENCE [LARGE SCALE GENOMIC DNA]</scope>
    <source>
        <strain evidence="2 3">NBRC 109434</strain>
    </source>
</reference>
<keyword evidence="3" id="KW-1185">Reference proteome</keyword>
<evidence type="ECO:0000313" key="3">
    <source>
        <dbReference type="Proteomes" id="UP000321798"/>
    </source>
</evidence>
<evidence type="ECO:0000259" key="1">
    <source>
        <dbReference type="Pfam" id="PF13460"/>
    </source>
</evidence>
<dbReference type="SUPFAM" id="SSF51735">
    <property type="entry name" value="NAD(P)-binding Rossmann-fold domains"/>
    <property type="match status" value="1"/>
</dbReference>
<dbReference type="Gene3D" id="3.40.50.720">
    <property type="entry name" value="NAD(P)-binding Rossmann-like Domain"/>
    <property type="match status" value="1"/>
</dbReference>
<dbReference type="RefSeq" id="WP_146952598.1">
    <property type="nucleotide sequence ID" value="NZ_BAABBJ010000003.1"/>
</dbReference>
<dbReference type="Pfam" id="PF13460">
    <property type="entry name" value="NAD_binding_10"/>
    <property type="match status" value="1"/>
</dbReference>
<proteinExistence type="predicted"/>
<dbReference type="AlphaFoldDB" id="A0A512PCE6"/>
<name>A0A512PCE6_9CELL</name>
<accession>A0A512PCE6</accession>
<gene>
    <name evidence="2" type="ORF">CSO01_15510</name>
</gene>
<dbReference type="PANTHER" id="PTHR43355">
    <property type="entry name" value="FLAVIN REDUCTASE (NADPH)"/>
    <property type="match status" value="1"/>
</dbReference>
<feature type="domain" description="NAD(P)-binding" evidence="1">
    <location>
        <begin position="8"/>
        <end position="203"/>
    </location>
</feature>
<dbReference type="EMBL" id="BKAL01000004">
    <property type="protein sequence ID" value="GEP68836.1"/>
    <property type="molecule type" value="Genomic_DNA"/>
</dbReference>
<organism evidence="2 3">
    <name type="scientific">Cellulomonas soli</name>
    <dbReference type="NCBI Taxonomy" id="931535"/>
    <lineage>
        <taxon>Bacteria</taxon>
        <taxon>Bacillati</taxon>
        <taxon>Actinomycetota</taxon>
        <taxon>Actinomycetes</taxon>
        <taxon>Micrococcales</taxon>
        <taxon>Cellulomonadaceae</taxon>
        <taxon>Cellulomonas</taxon>
    </lineage>
</organism>
<dbReference type="OrthoDB" id="3191258at2"/>
<dbReference type="InterPro" id="IPR051606">
    <property type="entry name" value="Polyketide_Oxido-like"/>
</dbReference>
<dbReference type="PANTHER" id="PTHR43355:SF2">
    <property type="entry name" value="FLAVIN REDUCTASE (NADPH)"/>
    <property type="match status" value="1"/>
</dbReference>
<dbReference type="Proteomes" id="UP000321798">
    <property type="component" value="Unassembled WGS sequence"/>
</dbReference>
<comment type="caution">
    <text evidence="2">The sequence shown here is derived from an EMBL/GenBank/DDBJ whole genome shotgun (WGS) entry which is preliminary data.</text>
</comment>